<proteinExistence type="predicted"/>
<dbReference type="Pfam" id="PF02195">
    <property type="entry name" value="ParB_N"/>
    <property type="match status" value="1"/>
</dbReference>
<reference evidence="2 3" key="2">
    <citation type="journal article" date="2022" name="Mar. Drugs">
        <title>Bioassay-Guided Fractionation Leads to the Detection of Cholic Acid Generated by the Rare Thalassomonas sp.</title>
        <authorList>
            <person name="Pheiffer F."/>
            <person name="Schneider Y.K."/>
            <person name="Hansen E.H."/>
            <person name="Andersen J.H."/>
            <person name="Isaksson J."/>
            <person name="Busche T."/>
            <person name="R C."/>
            <person name="Kalinowski J."/>
            <person name="Zyl L.V."/>
            <person name="Trindade M."/>
        </authorList>
    </citation>
    <scope>NUCLEOTIDE SEQUENCE [LARGE SCALE GENOMIC DNA]</scope>
    <source>
        <strain evidence="2 3">A5K-106</strain>
    </source>
</reference>
<dbReference type="KEGG" id="tact:SG35_003625"/>
<dbReference type="AlphaFoldDB" id="A0AAF0C3P8"/>
<reference evidence="2 3" key="1">
    <citation type="journal article" date="2015" name="Genome Announc.">
        <title>Draft Genome Sequences of Marine Isolates of Thalassomonas viridans and Thalassomonas actiniarum.</title>
        <authorList>
            <person name="Olonade I."/>
            <person name="van Zyl L.J."/>
            <person name="Trindade M."/>
        </authorList>
    </citation>
    <scope>NUCLEOTIDE SEQUENCE [LARGE SCALE GENOMIC DNA]</scope>
    <source>
        <strain evidence="2 3">A5K-106</strain>
    </source>
</reference>
<evidence type="ECO:0000313" key="3">
    <source>
        <dbReference type="Proteomes" id="UP000032568"/>
    </source>
</evidence>
<dbReference type="SMART" id="SM00470">
    <property type="entry name" value="ParB"/>
    <property type="match status" value="1"/>
</dbReference>
<dbReference type="SUPFAM" id="SSF110849">
    <property type="entry name" value="ParB/Sulfiredoxin"/>
    <property type="match status" value="1"/>
</dbReference>
<feature type="domain" description="ParB-like N-terminal" evidence="1">
    <location>
        <begin position="8"/>
        <end position="89"/>
    </location>
</feature>
<dbReference type="RefSeq" id="WP_044834163.1">
    <property type="nucleotide sequence ID" value="NZ_CP059735.1"/>
</dbReference>
<dbReference type="CDD" id="cd16400">
    <property type="entry name" value="ParB_Srx_like_nuclease"/>
    <property type="match status" value="1"/>
</dbReference>
<name>A0AAF0C3P8_9GAMM</name>
<protein>
    <submittedName>
        <fullName evidence="2">ParB N-terminal domain-containing protein</fullName>
    </submittedName>
</protein>
<gene>
    <name evidence="2" type="ORF">SG35_003625</name>
</gene>
<evidence type="ECO:0000259" key="1">
    <source>
        <dbReference type="SMART" id="SM00470"/>
    </source>
</evidence>
<accession>A0AAF0C3P8</accession>
<dbReference type="InterPro" id="IPR003115">
    <property type="entry name" value="ParB_N"/>
</dbReference>
<dbReference type="Proteomes" id="UP000032568">
    <property type="component" value="Chromosome"/>
</dbReference>
<evidence type="ECO:0000313" key="2">
    <source>
        <dbReference type="EMBL" id="WDD99772.1"/>
    </source>
</evidence>
<dbReference type="Gene3D" id="3.90.1530.10">
    <property type="entry name" value="Conserved hypothetical protein from pyrococcus furiosus pfu- 392566-001, ParB domain"/>
    <property type="match status" value="1"/>
</dbReference>
<keyword evidence="3" id="KW-1185">Reference proteome</keyword>
<organism evidence="2 3">
    <name type="scientific">Thalassomonas actiniarum</name>
    <dbReference type="NCBI Taxonomy" id="485447"/>
    <lineage>
        <taxon>Bacteria</taxon>
        <taxon>Pseudomonadati</taxon>
        <taxon>Pseudomonadota</taxon>
        <taxon>Gammaproteobacteria</taxon>
        <taxon>Alteromonadales</taxon>
        <taxon>Colwelliaceae</taxon>
        <taxon>Thalassomonas</taxon>
    </lineage>
</organism>
<dbReference type="InterPro" id="IPR036086">
    <property type="entry name" value="ParB/Sulfiredoxin_sf"/>
</dbReference>
<dbReference type="EMBL" id="CP059735">
    <property type="protein sequence ID" value="WDD99772.1"/>
    <property type="molecule type" value="Genomic_DNA"/>
</dbReference>
<sequence length="140" mass="15606">MLGAKSIVFVETGKILPNEQVYSERVNWLVDKIQSEGLWRVPVTLDKSSYAVMDGHHRLEAARRLKLPCVPCLLLDYSEVSFVSTHESLAITPKMVGEYAKAGTLFPPKSTRHIFSNPLPTCNISLTIIKNTNDNGLHLS</sequence>